<dbReference type="EMBL" id="VIWP01000002">
    <property type="protein sequence ID" value="TWF56443.1"/>
    <property type="molecule type" value="Genomic_DNA"/>
</dbReference>
<name>A0A561R1J8_9HYPH</name>
<evidence type="ECO:0000313" key="1">
    <source>
        <dbReference type="EMBL" id="TWF56443.1"/>
    </source>
</evidence>
<proteinExistence type="predicted"/>
<keyword evidence="2" id="KW-1185">Reference proteome</keyword>
<evidence type="ECO:0000313" key="2">
    <source>
        <dbReference type="Proteomes" id="UP000320653"/>
    </source>
</evidence>
<organism evidence="1 2">
    <name type="scientific">Neorhizobium alkalisoli</name>
    <dbReference type="NCBI Taxonomy" id="528178"/>
    <lineage>
        <taxon>Bacteria</taxon>
        <taxon>Pseudomonadati</taxon>
        <taxon>Pseudomonadota</taxon>
        <taxon>Alphaproteobacteria</taxon>
        <taxon>Hyphomicrobiales</taxon>
        <taxon>Rhizobiaceae</taxon>
        <taxon>Rhizobium/Agrobacterium group</taxon>
        <taxon>Neorhizobium</taxon>
    </lineage>
</organism>
<gene>
    <name evidence="1" type="ORF">FHW37_10271</name>
</gene>
<dbReference type="RefSeq" id="WP_186458170.1">
    <property type="nucleotide sequence ID" value="NZ_VIWP01000002.1"/>
</dbReference>
<accession>A0A561R1J8</accession>
<dbReference type="InterPro" id="IPR010385">
    <property type="entry name" value="DUF982"/>
</dbReference>
<sequence length="84" mass="9655">MAETIHWSSPVVVQIGYGFPENVRGPQEALDYLQWRWPVRHGNYYFEALRECTDFLKQQTPLDRAREIFVLASIEAKMLAGAAA</sequence>
<protein>
    <submittedName>
        <fullName evidence="1">Uncharacterized protein DUF982</fullName>
    </submittedName>
</protein>
<reference evidence="1 2" key="1">
    <citation type="submission" date="2019-06" db="EMBL/GenBank/DDBJ databases">
        <title>Sorghum-associated microbial communities from plants grown in Nebraska, USA.</title>
        <authorList>
            <person name="Schachtman D."/>
        </authorList>
    </citation>
    <scope>NUCLEOTIDE SEQUENCE [LARGE SCALE GENOMIC DNA]</scope>
    <source>
        <strain evidence="1 2">1225</strain>
    </source>
</reference>
<dbReference type="Pfam" id="PF06169">
    <property type="entry name" value="DUF982"/>
    <property type="match status" value="1"/>
</dbReference>
<dbReference type="Proteomes" id="UP000320653">
    <property type="component" value="Unassembled WGS sequence"/>
</dbReference>
<comment type="caution">
    <text evidence="1">The sequence shown here is derived from an EMBL/GenBank/DDBJ whole genome shotgun (WGS) entry which is preliminary data.</text>
</comment>
<dbReference type="Gene3D" id="6.10.250.730">
    <property type="match status" value="1"/>
</dbReference>
<dbReference type="AlphaFoldDB" id="A0A561R1J8"/>